<name>A0ABM6GEY1_9BACT</name>
<dbReference type="SUPFAM" id="SSF55545">
    <property type="entry name" value="beta-N-acetylhexosaminidase-like domain"/>
    <property type="match status" value="1"/>
</dbReference>
<dbReference type="Pfam" id="PF02838">
    <property type="entry name" value="Glyco_hydro_20b"/>
    <property type="match status" value="1"/>
</dbReference>
<evidence type="ECO:0000256" key="3">
    <source>
        <dbReference type="ARBA" id="ARBA00012663"/>
    </source>
</evidence>
<feature type="domain" description="Glycoside hydrolase family 20 catalytic" evidence="6">
    <location>
        <begin position="128"/>
        <end position="347"/>
    </location>
</feature>
<feature type="domain" description="Beta-hexosaminidase bacterial type N-terminal" evidence="7">
    <location>
        <begin position="3"/>
        <end position="122"/>
    </location>
</feature>
<dbReference type="EMBL" id="CP007389">
    <property type="protein sequence ID" value="APT74174.1"/>
    <property type="molecule type" value="Genomic_DNA"/>
</dbReference>
<dbReference type="Gene3D" id="3.20.20.80">
    <property type="entry name" value="Glycosidases"/>
    <property type="match status" value="1"/>
</dbReference>
<evidence type="ECO:0000256" key="5">
    <source>
        <dbReference type="ARBA" id="ARBA00023295"/>
    </source>
</evidence>
<comment type="catalytic activity">
    <reaction evidence="1">
        <text>Hydrolysis of terminal non-reducing N-acetyl-D-hexosamine residues in N-acetyl-beta-D-hexosaminides.</text>
        <dbReference type="EC" id="3.2.1.52"/>
    </reaction>
</comment>
<dbReference type="CDD" id="cd06565">
    <property type="entry name" value="GH20_GcnA-like"/>
    <property type="match status" value="1"/>
</dbReference>
<sequence length="604" mass="70502">MILIPRPKKFEIKDDVFEFKSGEYIFLSTKNLFKSAEKVKRVLKDFGVELFISYYKGSKTSIYVEVERGKIKEKSGYKLIVSSDGVKVYGNNNLGVHYGLMTLVQIIRNYGNTIPFMEIHDWPDIENRGVLIDISRDKVPKLETLYYIVDLLSELKYNQFQLYTEHTFAYREHEKVWRDYSPFTSEDIIKLDKYCKERFIELVPNQASFGHMEKWLSHNEYSYLAETFEFNTSCGEHYSHPFTLSPAVSDSIEFLDSLYRELLPHFSSKHFNVNADETFDLCQGKSKPLCEKHGKGKVYLSFVLKIYNLVKKYGKKMMVWADILKNYPELFNDLPKDVVYLIWGYEKDHNFDAECELFRGFEFYVCPGTSSWNSFLGRLENALLNIKNATESGLKYGAKGILVTDWGDNGHWQHLPISFPGFFYTSAVSWGFDKNQDIDLKEALSLYFGEQVSEILLEVGNAYKLLEFEVPNSSIFALVFIKPEFINKKFISKLKIEALVKTKDYLEERLSKINILNDNLIKYELKNAIEFSILAIEILLSARKSKLDSLEGISPVAREEFSIRLEKLINEFEKIWLKRNKMGGLSYSIEKLRKIQNIFKELKK</sequence>
<reference evidence="8 9" key="1">
    <citation type="submission" date="2014-02" db="EMBL/GenBank/DDBJ databases">
        <title>Diversity of Thermotogales isolates from hydrothermal vents.</title>
        <authorList>
            <person name="Haverkamp T.H.A."/>
            <person name="Lossouarn J."/>
            <person name="Geslin C."/>
            <person name="Nesbo C.L."/>
        </authorList>
    </citation>
    <scope>NUCLEOTIDE SEQUENCE [LARGE SCALE GENOMIC DNA]</scope>
    <source>
        <strain evidence="8 9">431</strain>
    </source>
</reference>
<evidence type="ECO:0000256" key="2">
    <source>
        <dbReference type="ARBA" id="ARBA00006285"/>
    </source>
</evidence>
<keyword evidence="5" id="KW-0326">Glycosidase</keyword>
<dbReference type="InterPro" id="IPR015883">
    <property type="entry name" value="Glyco_hydro_20_cat"/>
</dbReference>
<accession>A0ABM6GEY1</accession>
<comment type="similarity">
    <text evidence="2">Belongs to the glycosyl hydrolase 20 family.</text>
</comment>
<dbReference type="PRINTS" id="PR00738">
    <property type="entry name" value="GLHYDRLASE20"/>
</dbReference>
<evidence type="ECO:0000259" key="6">
    <source>
        <dbReference type="Pfam" id="PF00728"/>
    </source>
</evidence>
<proteinExistence type="inferred from homology"/>
<keyword evidence="4 8" id="KW-0378">Hydrolase</keyword>
<keyword evidence="9" id="KW-1185">Reference proteome</keyword>
<dbReference type="PANTHER" id="PTHR22600">
    <property type="entry name" value="BETA-HEXOSAMINIDASE"/>
    <property type="match status" value="1"/>
</dbReference>
<dbReference type="SUPFAM" id="SSF51445">
    <property type="entry name" value="(Trans)glycosidases"/>
    <property type="match status" value="1"/>
</dbReference>
<evidence type="ECO:0000313" key="9">
    <source>
        <dbReference type="Proteomes" id="UP000185490"/>
    </source>
</evidence>
<dbReference type="EC" id="3.2.1.52" evidence="3"/>
<dbReference type="GO" id="GO:0016787">
    <property type="term" value="F:hydrolase activity"/>
    <property type="evidence" value="ECO:0007669"/>
    <property type="project" value="UniProtKB-KW"/>
</dbReference>
<dbReference type="Gene3D" id="3.30.379.10">
    <property type="entry name" value="Chitobiase/beta-hexosaminidase domain 2-like"/>
    <property type="match status" value="1"/>
</dbReference>
<evidence type="ECO:0000256" key="1">
    <source>
        <dbReference type="ARBA" id="ARBA00001231"/>
    </source>
</evidence>
<evidence type="ECO:0000259" key="7">
    <source>
        <dbReference type="Pfam" id="PF02838"/>
    </source>
</evidence>
<protein>
    <recommendedName>
        <fullName evidence="3">beta-N-acetylhexosaminidase</fullName>
        <ecNumber evidence="3">3.2.1.52</ecNumber>
    </recommendedName>
</protein>
<dbReference type="InterPro" id="IPR029018">
    <property type="entry name" value="Hex-like_dom2"/>
</dbReference>
<dbReference type="Proteomes" id="UP000185490">
    <property type="component" value="Chromosome"/>
</dbReference>
<dbReference type="RefSeq" id="WP_041426231.1">
    <property type="nucleotide sequence ID" value="NZ_CP007389.1"/>
</dbReference>
<evidence type="ECO:0000313" key="8">
    <source>
        <dbReference type="EMBL" id="APT74174.1"/>
    </source>
</evidence>
<organism evidence="8 9">
    <name type="scientific">Thermosipho melanesiensis</name>
    <dbReference type="NCBI Taxonomy" id="46541"/>
    <lineage>
        <taxon>Bacteria</taxon>
        <taxon>Thermotogati</taxon>
        <taxon>Thermotogota</taxon>
        <taxon>Thermotogae</taxon>
        <taxon>Thermotogales</taxon>
        <taxon>Fervidobacteriaceae</taxon>
        <taxon>Thermosipho</taxon>
    </lineage>
</organism>
<gene>
    <name evidence="8" type="ORF">BW47_06525</name>
</gene>
<evidence type="ECO:0000256" key="4">
    <source>
        <dbReference type="ARBA" id="ARBA00022801"/>
    </source>
</evidence>
<dbReference type="PANTHER" id="PTHR22600:SF57">
    <property type="entry name" value="BETA-N-ACETYLHEXOSAMINIDASE"/>
    <property type="match status" value="1"/>
</dbReference>
<dbReference type="InterPro" id="IPR025705">
    <property type="entry name" value="Beta_hexosaminidase_sua/sub"/>
</dbReference>
<dbReference type="InterPro" id="IPR015882">
    <property type="entry name" value="HEX_bac_N"/>
</dbReference>
<dbReference type="InterPro" id="IPR017853">
    <property type="entry name" value="GH"/>
</dbReference>
<dbReference type="Pfam" id="PF00728">
    <property type="entry name" value="Glyco_hydro_20"/>
    <property type="match status" value="1"/>
</dbReference>